<protein>
    <submittedName>
        <fullName evidence="1">Uncharacterized protein</fullName>
    </submittedName>
</protein>
<feature type="non-terminal residue" evidence="1">
    <location>
        <position position="134"/>
    </location>
</feature>
<evidence type="ECO:0000313" key="1">
    <source>
        <dbReference type="EMBL" id="SBQ43044.1"/>
    </source>
</evidence>
<sequence length="134" mass="15039">LKINKKKTDCLVHPSPPHHHTVGVMSQAHLRRQRTFSHTSRNLDVLKEPQQKQHQAGPACAPAGVWMNNTSANPRFLSLLVTLKRSSTRNCFPSYSAAGKSATPEPRLQLLLQLGLNKNMEEHKYAPTNKQTNK</sequence>
<organism evidence="1">
    <name type="scientific">Nothobranchius kadleci</name>
    <name type="common">African annual killifish</name>
    <dbReference type="NCBI Taxonomy" id="1051664"/>
    <lineage>
        <taxon>Eukaryota</taxon>
        <taxon>Metazoa</taxon>
        <taxon>Chordata</taxon>
        <taxon>Craniata</taxon>
        <taxon>Vertebrata</taxon>
        <taxon>Euteleostomi</taxon>
        <taxon>Actinopterygii</taxon>
        <taxon>Neopterygii</taxon>
        <taxon>Teleostei</taxon>
        <taxon>Neoteleostei</taxon>
        <taxon>Acanthomorphata</taxon>
        <taxon>Ovalentaria</taxon>
        <taxon>Atherinomorphae</taxon>
        <taxon>Cyprinodontiformes</taxon>
        <taxon>Nothobranchiidae</taxon>
        <taxon>Nothobranchius</taxon>
    </lineage>
</organism>
<feature type="non-terminal residue" evidence="1">
    <location>
        <position position="1"/>
    </location>
</feature>
<name>A0A1A8ED85_NOTKA</name>
<proteinExistence type="predicted"/>
<gene>
    <name evidence="1" type="primary">Nfu_g_1_002726</name>
</gene>
<accession>A0A1A8ED85</accession>
<dbReference type="AlphaFoldDB" id="A0A1A8ED85"/>
<reference evidence="1" key="1">
    <citation type="submission" date="2016-05" db="EMBL/GenBank/DDBJ databases">
        <authorList>
            <person name="Lavstsen T."/>
            <person name="Jespersen J.S."/>
        </authorList>
    </citation>
    <scope>NUCLEOTIDE SEQUENCE</scope>
    <source>
        <tissue evidence="1">Brain</tissue>
    </source>
</reference>
<dbReference type="EMBL" id="HAEA01014564">
    <property type="protein sequence ID" value="SBQ43044.1"/>
    <property type="molecule type" value="Transcribed_RNA"/>
</dbReference>
<reference evidence="1" key="2">
    <citation type="submission" date="2016-06" db="EMBL/GenBank/DDBJ databases">
        <title>The genome of a short-lived fish provides insights into sex chromosome evolution and the genetic control of aging.</title>
        <authorList>
            <person name="Reichwald K."/>
            <person name="Felder M."/>
            <person name="Petzold A."/>
            <person name="Koch P."/>
            <person name="Groth M."/>
            <person name="Platzer M."/>
        </authorList>
    </citation>
    <scope>NUCLEOTIDE SEQUENCE</scope>
    <source>
        <tissue evidence="1">Brain</tissue>
    </source>
</reference>